<dbReference type="GO" id="GO:0004672">
    <property type="term" value="F:protein kinase activity"/>
    <property type="evidence" value="ECO:0007669"/>
    <property type="project" value="InterPro"/>
</dbReference>
<dbReference type="GO" id="GO:0050830">
    <property type="term" value="P:defense response to Gram-positive bacterium"/>
    <property type="evidence" value="ECO:0007669"/>
    <property type="project" value="EnsemblMetazoa"/>
</dbReference>
<dbReference type="SUPFAM" id="SSF56112">
    <property type="entry name" value="Protein kinase-like (PK-like)"/>
    <property type="match status" value="1"/>
</dbReference>
<dbReference type="EMBL" id="DS268450">
    <property type="protein sequence ID" value="EFP03715.1"/>
    <property type="molecule type" value="Genomic_DNA"/>
</dbReference>
<dbReference type="PROSITE" id="PS50011">
    <property type="entry name" value="PROTEIN_KINASE_DOM"/>
    <property type="match status" value="1"/>
</dbReference>
<dbReference type="OrthoDB" id="410920at2759"/>
<dbReference type="GO" id="GO:0031434">
    <property type="term" value="F:mitogen-activated protein kinase kinase binding"/>
    <property type="evidence" value="ECO:0007669"/>
    <property type="project" value="TreeGrafter"/>
</dbReference>
<dbReference type="AlphaFoldDB" id="E3MJB0"/>
<feature type="domain" description="Protein kinase" evidence="2">
    <location>
        <begin position="201"/>
        <end position="470"/>
    </location>
</feature>
<sequence>MVRTKGRTTTKTKPAQSDASVSAASSQTGVKIGRTFIPRISDQSSTPIRHKSHHELIRQESESFRIVKAEYYQRVRNARKVDPRHPGAFFPICYSAIGPACSLETRPLSRLPHHIISILNDHYVQLTHGLMVPEGDLYNNGENQVEKPMKTILNEAEYTQFIQELEEEEKKKRLLALCSTSNAVPQLNPYNGQYLVNGEMIGCFVIYGSGSITRAVCSKTREVFTAHVLPAWKVTKVIDVIQRLQVPADRASFSPDEIRMSEICVSRRLEIVKSNNRWVIFNPFMASTIHSYASEQLDEMTEQDVMSIFAKLVQIVRYCHSRKVLIRNFRPKNFYLKKEADGSWTVRPCNVQDMGCEDEVPDPLHPRRTVFAAFMAPEVMLKADCKTLHTRGTEIWGLGILLYILLIGKYPFHEKDMTRLFRTIKFKTHKWPFNFISPRSRAIVNNLLRKVPANRMSLSTLSEKLNYPYPNVRCRSNLILKQQDLIVKMDLFDMYYNNYKNRLLPQNVNPINEEYLQCEKDLPISAELARRDLHLIEESIKTRIEDFTTGYEQAVMDARVEQINRILFRKEIMEARIQKRVPNPVSLSADEISKELLLPTCIYPVSQHYHPSHIQVDWFVFTALRDANALEFPKIKKRSVVKSYPAPVFRGVDISQPSL</sequence>
<dbReference type="PANTHER" id="PTHR22961">
    <property type="entry name" value="SER/THR PROTEIN KINASE-TRB"/>
    <property type="match status" value="1"/>
</dbReference>
<proteinExistence type="predicted"/>
<dbReference type="InterPro" id="IPR011009">
    <property type="entry name" value="Kinase-like_dom_sf"/>
</dbReference>
<gene>
    <name evidence="3" type="primary">Cre-nipi-3</name>
    <name evidence="3" type="ORF">CRE_19096</name>
</gene>
<feature type="region of interest" description="Disordered" evidence="1">
    <location>
        <begin position="1"/>
        <end position="26"/>
    </location>
</feature>
<evidence type="ECO:0000259" key="2">
    <source>
        <dbReference type="PROSITE" id="PS50011"/>
    </source>
</evidence>
<evidence type="ECO:0000256" key="1">
    <source>
        <dbReference type="SAM" id="MobiDB-lite"/>
    </source>
</evidence>
<dbReference type="InterPro" id="IPR000719">
    <property type="entry name" value="Prot_kinase_dom"/>
</dbReference>
<reference evidence="3" key="1">
    <citation type="submission" date="2007-07" db="EMBL/GenBank/DDBJ databases">
        <title>PCAP assembly of the Caenorhabditis remanei genome.</title>
        <authorList>
            <consortium name="The Caenorhabditis remanei Sequencing Consortium"/>
            <person name="Wilson R.K."/>
        </authorList>
    </citation>
    <scope>NUCLEOTIDE SEQUENCE [LARGE SCALE GENOMIC DNA]</scope>
    <source>
        <strain evidence="3">PB4641</strain>
    </source>
</reference>
<evidence type="ECO:0000313" key="3">
    <source>
        <dbReference type="EMBL" id="EFP03715.1"/>
    </source>
</evidence>
<dbReference type="PANTHER" id="PTHR22961:SF13">
    <property type="entry name" value="TRIBBLES"/>
    <property type="match status" value="1"/>
</dbReference>
<dbReference type="GO" id="GO:0005524">
    <property type="term" value="F:ATP binding"/>
    <property type="evidence" value="ECO:0007669"/>
    <property type="project" value="InterPro"/>
</dbReference>
<dbReference type="FunCoup" id="E3MJB0">
    <property type="interactions" value="386"/>
</dbReference>
<feature type="compositionally biased region" description="Low complexity" evidence="1">
    <location>
        <begin position="11"/>
        <end position="26"/>
    </location>
</feature>
<dbReference type="InParanoid" id="E3MJB0"/>
<dbReference type="InterPro" id="IPR024104">
    <property type="entry name" value="Tribbles/Ser_Thr_kinase_40"/>
</dbReference>
<dbReference type="GO" id="GO:0140297">
    <property type="term" value="F:DNA-binding transcription factor binding"/>
    <property type="evidence" value="ECO:0007669"/>
    <property type="project" value="EnsemblMetazoa"/>
</dbReference>
<dbReference type="GO" id="GO:0005634">
    <property type="term" value="C:nucleus"/>
    <property type="evidence" value="ECO:0007669"/>
    <property type="project" value="TreeGrafter"/>
</dbReference>
<dbReference type="Pfam" id="PF00069">
    <property type="entry name" value="Pkinase"/>
    <property type="match status" value="1"/>
</dbReference>
<dbReference type="Gene3D" id="1.10.510.10">
    <property type="entry name" value="Transferase(Phosphotransferase) domain 1"/>
    <property type="match status" value="1"/>
</dbReference>
<feature type="compositionally biased region" description="Basic residues" evidence="1">
    <location>
        <begin position="1"/>
        <end position="10"/>
    </location>
</feature>
<dbReference type="GO" id="GO:0010628">
    <property type="term" value="P:positive regulation of gene expression"/>
    <property type="evidence" value="ECO:0007669"/>
    <property type="project" value="EnsemblMetazoa"/>
</dbReference>
<keyword evidence="4" id="KW-1185">Reference proteome</keyword>
<dbReference type="GO" id="GO:0032436">
    <property type="term" value="P:positive regulation of proteasomal ubiquitin-dependent protein catabolic process"/>
    <property type="evidence" value="ECO:0007669"/>
    <property type="project" value="TreeGrafter"/>
</dbReference>
<dbReference type="STRING" id="31234.E3MJB0"/>
<dbReference type="GO" id="GO:0050829">
    <property type="term" value="P:defense response to Gram-negative bacterium"/>
    <property type="evidence" value="ECO:0007669"/>
    <property type="project" value="EnsemblMetazoa"/>
</dbReference>
<dbReference type="OMA" id="GKYPFHE"/>
<name>E3MJB0_CAERE</name>
<dbReference type="GO" id="GO:0061760">
    <property type="term" value="P:antifungal innate immune response"/>
    <property type="evidence" value="ECO:0007669"/>
    <property type="project" value="EnsemblMetazoa"/>
</dbReference>
<evidence type="ECO:0000313" key="4">
    <source>
        <dbReference type="Proteomes" id="UP000008281"/>
    </source>
</evidence>
<dbReference type="GO" id="GO:0010629">
    <property type="term" value="P:negative regulation of gene expression"/>
    <property type="evidence" value="ECO:0007669"/>
    <property type="project" value="EnsemblMetazoa"/>
</dbReference>
<dbReference type="eggNOG" id="ENOG502TG0H">
    <property type="taxonomic scope" value="Eukaryota"/>
</dbReference>
<organism evidence="4">
    <name type="scientific">Caenorhabditis remanei</name>
    <name type="common">Caenorhabditis vulgaris</name>
    <dbReference type="NCBI Taxonomy" id="31234"/>
    <lineage>
        <taxon>Eukaryota</taxon>
        <taxon>Metazoa</taxon>
        <taxon>Ecdysozoa</taxon>
        <taxon>Nematoda</taxon>
        <taxon>Chromadorea</taxon>
        <taxon>Rhabditida</taxon>
        <taxon>Rhabditina</taxon>
        <taxon>Rhabditomorpha</taxon>
        <taxon>Rhabditoidea</taxon>
        <taxon>Rhabditidae</taxon>
        <taxon>Peloderinae</taxon>
        <taxon>Caenorhabditis</taxon>
    </lineage>
</organism>
<dbReference type="SMART" id="SM00220">
    <property type="entry name" value="S_TKc"/>
    <property type="match status" value="1"/>
</dbReference>
<dbReference type="Proteomes" id="UP000008281">
    <property type="component" value="Unassembled WGS sequence"/>
</dbReference>
<accession>E3MJB0</accession>
<dbReference type="HOGENOM" id="CLU_422256_0_0_1"/>
<protein>
    <submittedName>
        <fullName evidence="3">CRE-NIPI-3 protein</fullName>
    </submittedName>
</protein>